<evidence type="ECO:0000313" key="11">
    <source>
        <dbReference type="Proteomes" id="UP000572268"/>
    </source>
</evidence>
<feature type="domain" description="O-acyltransferase WSD1-like N-terminal" evidence="8">
    <location>
        <begin position="107"/>
        <end position="297"/>
    </location>
</feature>
<dbReference type="InterPro" id="IPR009721">
    <property type="entry name" value="O-acyltransferase_WSD1_C"/>
</dbReference>
<evidence type="ECO:0000259" key="9">
    <source>
        <dbReference type="Pfam" id="PF06974"/>
    </source>
</evidence>
<comment type="similarity">
    <text evidence="5">In the N-terminal section; belongs to the long-chain O-acyltransferase family.</text>
</comment>
<comment type="pathway">
    <text evidence="1">Glycerolipid metabolism; triacylglycerol biosynthesis.</text>
</comment>
<evidence type="ECO:0000256" key="5">
    <source>
        <dbReference type="ARBA" id="ARBA00024360"/>
    </source>
</evidence>
<name>A0A7J6MTZ2_PEROL</name>
<dbReference type="Pfam" id="PF03007">
    <property type="entry name" value="WS_DGAT_cat"/>
    <property type="match status" value="1"/>
</dbReference>
<evidence type="ECO:0008006" key="12">
    <source>
        <dbReference type="Google" id="ProtNLM"/>
    </source>
</evidence>
<organism evidence="10 11">
    <name type="scientific">Perkinsus olseni</name>
    <name type="common">Perkinsus atlanticus</name>
    <dbReference type="NCBI Taxonomy" id="32597"/>
    <lineage>
        <taxon>Eukaryota</taxon>
        <taxon>Sar</taxon>
        <taxon>Alveolata</taxon>
        <taxon>Perkinsozoa</taxon>
        <taxon>Perkinsea</taxon>
        <taxon>Perkinsida</taxon>
        <taxon>Perkinsidae</taxon>
        <taxon>Perkinsus</taxon>
    </lineage>
</organism>
<evidence type="ECO:0000313" key="10">
    <source>
        <dbReference type="EMBL" id="KAF4675059.1"/>
    </source>
</evidence>
<keyword evidence="4" id="KW-0012">Acyltransferase</keyword>
<proteinExistence type="inferred from homology"/>
<dbReference type="Proteomes" id="UP000572268">
    <property type="component" value="Unassembled WGS sequence"/>
</dbReference>
<evidence type="ECO:0000256" key="4">
    <source>
        <dbReference type="ARBA" id="ARBA00023315"/>
    </source>
</evidence>
<feature type="domain" description="O-acyltransferase WSD1 C-terminal" evidence="9">
    <location>
        <begin position="344"/>
        <end position="484"/>
    </location>
</feature>
<dbReference type="InterPro" id="IPR045034">
    <property type="entry name" value="O-acyltransferase_WSD1-like"/>
</dbReference>
<comment type="caution">
    <text evidence="10">The sequence shown here is derived from an EMBL/GenBank/DDBJ whole genome shotgun (WGS) entry which is preliminary data.</text>
</comment>
<keyword evidence="3" id="KW-0808">Transferase</keyword>
<dbReference type="GO" id="GO:0047196">
    <property type="term" value="F:long-chain-alcohol O-fatty-acyltransferase activity"/>
    <property type="evidence" value="ECO:0007669"/>
    <property type="project" value="UniProtKB-EC"/>
</dbReference>
<dbReference type="UniPathway" id="UPA00282"/>
<evidence type="ECO:0000256" key="6">
    <source>
        <dbReference type="ARBA" id="ARBA00047604"/>
    </source>
</evidence>
<evidence type="ECO:0000256" key="1">
    <source>
        <dbReference type="ARBA" id="ARBA00004771"/>
    </source>
</evidence>
<dbReference type="GO" id="GO:0019432">
    <property type="term" value="P:triglyceride biosynthetic process"/>
    <property type="evidence" value="ECO:0007669"/>
    <property type="project" value="UniProtKB-UniPathway"/>
</dbReference>
<dbReference type="GO" id="GO:0004144">
    <property type="term" value="F:diacylglycerol O-acyltransferase activity"/>
    <property type="evidence" value="ECO:0007669"/>
    <property type="project" value="UniProtKB-EC"/>
</dbReference>
<dbReference type="PANTHER" id="PTHR31650:SF1">
    <property type="entry name" value="WAX ESTER SYNTHASE_DIACYLGLYCEROL ACYLTRANSFERASE 4-RELATED"/>
    <property type="match status" value="1"/>
</dbReference>
<evidence type="ECO:0000259" key="8">
    <source>
        <dbReference type="Pfam" id="PF03007"/>
    </source>
</evidence>
<sequence length="496" mass="55331">MMDFDDYSLLLAATIVTLVALVVGRMLHQRMARSKAASSGPRPMSWMEEHMFLSDCFPKEANITPACNVINCEVFFKDGLPAADKVEKLVREDLLSFVRFSAVPDLKSHGWKMVDVDLANHIFTYKPVENRQALDAKVDEIVNTDLPGDKPLWQVHLLPAATGAEQKDCVVFRCHHTVADGLCLVQLLDKVATTPDGKPIKFVNFKAKKSATQKSMLGRILYNFLYSLEWVRSFVSNLRQAQQPFETDYGFDAPLSHRSGDMRYSGSRKSICFEPFSLDYVKAIKNKAPGKITVNDVLLGAMVGAMRRYGGDAVDDNTIMRMLIPVGAPIDFGANPPPEGDRLGNNWSFASADLSKAIRAEDSVARVEITDAVMNRLKKSLDSTTSNFITNKLMPLLPPSKAQHSTKDLYARHTAIFSNVPGPQLPCCVGGKEIEAVYPIFLTLVEQVIVMSYNGKFYFNTTLDPNVVTDYEKFEGYYRDELLDMGKRLGITDVQL</sequence>
<comment type="catalytic activity">
    <reaction evidence="6">
        <text>a long chain fatty alcohol + a fatty acyl-CoA = a long-chain alcohol wax ester + CoA</text>
        <dbReference type="Rhea" id="RHEA:38443"/>
        <dbReference type="ChEBI" id="CHEBI:17135"/>
        <dbReference type="ChEBI" id="CHEBI:57287"/>
        <dbReference type="ChEBI" id="CHEBI:77636"/>
        <dbReference type="ChEBI" id="CHEBI:235323"/>
        <dbReference type="EC" id="2.3.1.75"/>
    </reaction>
</comment>
<gene>
    <name evidence="10" type="ORF">FOL46_002974</name>
</gene>
<dbReference type="Pfam" id="PF06974">
    <property type="entry name" value="WS_DGAT_C"/>
    <property type="match status" value="1"/>
</dbReference>
<dbReference type="AlphaFoldDB" id="A0A7J6MTZ2"/>
<dbReference type="GO" id="GO:0005886">
    <property type="term" value="C:plasma membrane"/>
    <property type="evidence" value="ECO:0007669"/>
    <property type="project" value="TreeGrafter"/>
</dbReference>
<evidence type="ECO:0000256" key="2">
    <source>
        <dbReference type="ARBA" id="ARBA00005189"/>
    </source>
</evidence>
<comment type="catalytic activity">
    <reaction evidence="7">
        <text>an acyl-CoA + a 1,2-diacyl-sn-glycerol = a triacyl-sn-glycerol + CoA</text>
        <dbReference type="Rhea" id="RHEA:10868"/>
        <dbReference type="ChEBI" id="CHEBI:17815"/>
        <dbReference type="ChEBI" id="CHEBI:57287"/>
        <dbReference type="ChEBI" id="CHEBI:58342"/>
        <dbReference type="ChEBI" id="CHEBI:64615"/>
        <dbReference type="EC" id="2.3.1.20"/>
    </reaction>
</comment>
<evidence type="ECO:0000256" key="7">
    <source>
        <dbReference type="ARBA" id="ARBA00048109"/>
    </source>
</evidence>
<accession>A0A7J6MTZ2</accession>
<comment type="pathway">
    <text evidence="2">Lipid metabolism.</text>
</comment>
<dbReference type="PANTHER" id="PTHR31650">
    <property type="entry name" value="O-ACYLTRANSFERASE (WSD1-LIKE) FAMILY PROTEIN"/>
    <property type="match status" value="1"/>
</dbReference>
<dbReference type="EMBL" id="JABANN010000020">
    <property type="protein sequence ID" value="KAF4675059.1"/>
    <property type="molecule type" value="Genomic_DNA"/>
</dbReference>
<evidence type="ECO:0000256" key="3">
    <source>
        <dbReference type="ARBA" id="ARBA00022679"/>
    </source>
</evidence>
<dbReference type="InterPro" id="IPR004255">
    <property type="entry name" value="O-acyltransferase_WSD1_N"/>
</dbReference>
<reference evidence="10 11" key="1">
    <citation type="submission" date="2020-04" db="EMBL/GenBank/DDBJ databases">
        <title>Perkinsus olseni comparative genomics.</title>
        <authorList>
            <person name="Bogema D.R."/>
        </authorList>
    </citation>
    <scope>NUCLEOTIDE SEQUENCE [LARGE SCALE GENOMIC DNA]</scope>
    <source>
        <strain evidence="10">ATCC PRA-31</strain>
    </source>
</reference>
<protein>
    <recommendedName>
        <fullName evidence="12">Diacylglycerol O-acyltransferase</fullName>
    </recommendedName>
</protein>